<keyword evidence="5" id="KW-1185">Reference proteome</keyword>
<proteinExistence type="predicted"/>
<dbReference type="InterPro" id="IPR056884">
    <property type="entry name" value="NPHP3-like_N"/>
</dbReference>
<dbReference type="EMBL" id="MU151287">
    <property type="protein sequence ID" value="KAF9445682.1"/>
    <property type="molecule type" value="Genomic_DNA"/>
</dbReference>
<name>A0A9P5X6Y3_9AGAR</name>
<evidence type="ECO:0000313" key="4">
    <source>
        <dbReference type="EMBL" id="KAF9445682.1"/>
    </source>
</evidence>
<gene>
    <name evidence="4" type="ORF">P691DRAFT_762285</name>
</gene>
<sequence>MLSNANNIVLNNCHLVEHNAAERSGLKILHSASLPSAAYDSAARESALYSIPKTEHEGFVTEFVTWAHRADSLVMRLNGPKSNLAQLCMEELQEELAASFCSPQSQGVDDPCRVFITLADQLATHIPAYAKSLDARLRHNPALVTKSLKVQFHELIAAPIKELLDKRVELGPRKLIVVEGIDECTVLQAQHQILSIILRSAADLPFHWAIFGQQNHLLETMLKEQGPTTIESCWNVRHSAPGLPVSEGEFFHVETIRYQGWIAVRWTLVTHVSEAPRSPIIEPSADTHVSPQQLSSVTHLDPGGPI</sequence>
<evidence type="ECO:0000313" key="5">
    <source>
        <dbReference type="Proteomes" id="UP000807342"/>
    </source>
</evidence>
<evidence type="ECO:0000256" key="2">
    <source>
        <dbReference type="SAM" id="MobiDB-lite"/>
    </source>
</evidence>
<accession>A0A9P5X6Y3</accession>
<feature type="compositionally biased region" description="Polar residues" evidence="2">
    <location>
        <begin position="287"/>
        <end position="298"/>
    </location>
</feature>
<feature type="region of interest" description="Disordered" evidence="2">
    <location>
        <begin position="279"/>
        <end position="306"/>
    </location>
</feature>
<evidence type="ECO:0000256" key="1">
    <source>
        <dbReference type="ARBA" id="ARBA00022737"/>
    </source>
</evidence>
<organism evidence="4 5">
    <name type="scientific">Macrolepiota fuliginosa MF-IS2</name>
    <dbReference type="NCBI Taxonomy" id="1400762"/>
    <lineage>
        <taxon>Eukaryota</taxon>
        <taxon>Fungi</taxon>
        <taxon>Dikarya</taxon>
        <taxon>Basidiomycota</taxon>
        <taxon>Agaricomycotina</taxon>
        <taxon>Agaricomycetes</taxon>
        <taxon>Agaricomycetidae</taxon>
        <taxon>Agaricales</taxon>
        <taxon>Agaricineae</taxon>
        <taxon>Agaricaceae</taxon>
        <taxon>Macrolepiota</taxon>
    </lineage>
</organism>
<keyword evidence="1" id="KW-0677">Repeat</keyword>
<reference evidence="4" key="1">
    <citation type="submission" date="2020-11" db="EMBL/GenBank/DDBJ databases">
        <authorList>
            <consortium name="DOE Joint Genome Institute"/>
            <person name="Ahrendt S."/>
            <person name="Riley R."/>
            <person name="Andreopoulos W."/>
            <person name="Labutti K."/>
            <person name="Pangilinan J."/>
            <person name="Ruiz-Duenas F.J."/>
            <person name="Barrasa J.M."/>
            <person name="Sanchez-Garcia M."/>
            <person name="Camarero S."/>
            <person name="Miyauchi S."/>
            <person name="Serrano A."/>
            <person name="Linde D."/>
            <person name="Babiker R."/>
            <person name="Drula E."/>
            <person name="Ayuso-Fernandez I."/>
            <person name="Pacheco R."/>
            <person name="Padilla G."/>
            <person name="Ferreira P."/>
            <person name="Barriuso J."/>
            <person name="Kellner H."/>
            <person name="Castanera R."/>
            <person name="Alfaro M."/>
            <person name="Ramirez L."/>
            <person name="Pisabarro A.G."/>
            <person name="Kuo A."/>
            <person name="Tritt A."/>
            <person name="Lipzen A."/>
            <person name="He G."/>
            <person name="Yan M."/>
            <person name="Ng V."/>
            <person name="Cullen D."/>
            <person name="Martin F."/>
            <person name="Rosso M.-N."/>
            <person name="Henrissat B."/>
            <person name="Hibbett D."/>
            <person name="Martinez A.T."/>
            <person name="Grigoriev I.V."/>
        </authorList>
    </citation>
    <scope>NUCLEOTIDE SEQUENCE</scope>
    <source>
        <strain evidence="4">MF-IS2</strain>
    </source>
</reference>
<dbReference type="Pfam" id="PF24883">
    <property type="entry name" value="NPHP3_N"/>
    <property type="match status" value="1"/>
</dbReference>
<dbReference type="AlphaFoldDB" id="A0A9P5X6Y3"/>
<dbReference type="Proteomes" id="UP000807342">
    <property type="component" value="Unassembled WGS sequence"/>
</dbReference>
<dbReference type="OrthoDB" id="1577640at2759"/>
<evidence type="ECO:0000259" key="3">
    <source>
        <dbReference type="Pfam" id="PF24883"/>
    </source>
</evidence>
<feature type="domain" description="Nephrocystin 3-like N-terminal" evidence="3">
    <location>
        <begin position="62"/>
        <end position="207"/>
    </location>
</feature>
<protein>
    <recommendedName>
        <fullName evidence="3">Nephrocystin 3-like N-terminal domain-containing protein</fullName>
    </recommendedName>
</protein>
<comment type="caution">
    <text evidence="4">The sequence shown here is derived from an EMBL/GenBank/DDBJ whole genome shotgun (WGS) entry which is preliminary data.</text>
</comment>